<dbReference type="AlphaFoldDB" id="A0A9P6Q1E1"/>
<dbReference type="Gene3D" id="3.40.50.300">
    <property type="entry name" value="P-loop containing nucleotide triphosphate hydrolases"/>
    <property type="match status" value="1"/>
</dbReference>
<evidence type="ECO:0000259" key="1">
    <source>
        <dbReference type="Pfam" id="PF01926"/>
    </source>
</evidence>
<dbReference type="OrthoDB" id="8954335at2759"/>
<reference evidence="2" key="1">
    <citation type="journal article" date="2020" name="Fungal Divers.">
        <title>Resolving the Mortierellaceae phylogeny through synthesis of multi-gene phylogenetics and phylogenomics.</title>
        <authorList>
            <person name="Vandepol N."/>
            <person name="Liber J."/>
            <person name="Desiro A."/>
            <person name="Na H."/>
            <person name="Kennedy M."/>
            <person name="Barry K."/>
            <person name="Grigoriev I.V."/>
            <person name="Miller A.N."/>
            <person name="O'Donnell K."/>
            <person name="Stajich J.E."/>
            <person name="Bonito G."/>
        </authorList>
    </citation>
    <scope>NUCLEOTIDE SEQUENCE</scope>
    <source>
        <strain evidence="2">BC1065</strain>
    </source>
</reference>
<name>A0A9P6Q1E1_9FUNG</name>
<protein>
    <recommendedName>
        <fullName evidence="1">G domain-containing protein</fullName>
    </recommendedName>
</protein>
<organism evidence="2 3">
    <name type="scientific">Actinomortierella ambigua</name>
    <dbReference type="NCBI Taxonomy" id="1343610"/>
    <lineage>
        <taxon>Eukaryota</taxon>
        <taxon>Fungi</taxon>
        <taxon>Fungi incertae sedis</taxon>
        <taxon>Mucoromycota</taxon>
        <taxon>Mortierellomycotina</taxon>
        <taxon>Mortierellomycetes</taxon>
        <taxon>Mortierellales</taxon>
        <taxon>Mortierellaceae</taxon>
        <taxon>Actinomortierella</taxon>
    </lineage>
</organism>
<dbReference type="InterPro" id="IPR006073">
    <property type="entry name" value="GTP-bd"/>
</dbReference>
<dbReference type="InterPro" id="IPR027417">
    <property type="entry name" value="P-loop_NTPase"/>
</dbReference>
<evidence type="ECO:0000313" key="2">
    <source>
        <dbReference type="EMBL" id="KAG0258434.1"/>
    </source>
</evidence>
<evidence type="ECO:0000313" key="3">
    <source>
        <dbReference type="Proteomes" id="UP000807716"/>
    </source>
</evidence>
<keyword evidence="3" id="KW-1185">Reference proteome</keyword>
<sequence>MTLNVLLVGNPGVGKSYLLNLLGGAFASGFSIVHGLTEKYSYCESYIGGSKVRLIDAPGLLEATGELTLRNAQEITAALSMEGGYKLVFVLGECSGRVSPSDLYMINKVMTAIGFSIEVGVLINKVSENQLHLYDDASTRTEIIQQLNSVANNKIKKEWMRAIPYIYNDNGTSASLRVTELLQDMTFQCIPHVTDIFATLPEHDQFTERMKMNYEQGVKWLTGHLQAEEDAHEYTFIYIEELVYIE</sequence>
<accession>A0A9P6Q1E1</accession>
<dbReference type="Pfam" id="PF01926">
    <property type="entry name" value="MMR_HSR1"/>
    <property type="match status" value="1"/>
</dbReference>
<comment type="caution">
    <text evidence="2">The sequence shown here is derived from an EMBL/GenBank/DDBJ whole genome shotgun (WGS) entry which is preliminary data.</text>
</comment>
<dbReference type="SUPFAM" id="SSF52540">
    <property type="entry name" value="P-loop containing nucleoside triphosphate hydrolases"/>
    <property type="match status" value="1"/>
</dbReference>
<proteinExistence type="predicted"/>
<gene>
    <name evidence="2" type="ORF">DFQ27_004631</name>
</gene>
<dbReference type="GO" id="GO:0005525">
    <property type="term" value="F:GTP binding"/>
    <property type="evidence" value="ECO:0007669"/>
    <property type="project" value="InterPro"/>
</dbReference>
<dbReference type="Proteomes" id="UP000807716">
    <property type="component" value="Unassembled WGS sequence"/>
</dbReference>
<dbReference type="EMBL" id="JAAAJB010000324">
    <property type="protein sequence ID" value="KAG0258434.1"/>
    <property type="molecule type" value="Genomic_DNA"/>
</dbReference>
<feature type="domain" description="G" evidence="1">
    <location>
        <begin position="5"/>
        <end position="73"/>
    </location>
</feature>